<evidence type="ECO:0000313" key="2">
    <source>
        <dbReference type="EMBL" id="PMB66616.1"/>
    </source>
</evidence>
<dbReference type="Proteomes" id="UP000235728">
    <property type="component" value="Unassembled WGS sequence"/>
</dbReference>
<accession>A0A2N6NHC2</accession>
<organism evidence="2 3">
    <name type="scientific">Beauveria bassiana</name>
    <name type="common">White muscardine disease fungus</name>
    <name type="synonym">Tritirachium shiotae</name>
    <dbReference type="NCBI Taxonomy" id="176275"/>
    <lineage>
        <taxon>Eukaryota</taxon>
        <taxon>Fungi</taxon>
        <taxon>Dikarya</taxon>
        <taxon>Ascomycota</taxon>
        <taxon>Pezizomycotina</taxon>
        <taxon>Sordariomycetes</taxon>
        <taxon>Hypocreomycetidae</taxon>
        <taxon>Hypocreales</taxon>
        <taxon>Cordycipitaceae</taxon>
        <taxon>Beauveria</taxon>
    </lineage>
</organism>
<sequence length="105" mass="11343">MLKNLALIALVGTAHAAIVKIYHDRNCQVEAGERNVWDNTCAPTGSWSSFKIVYNGGATQKIRGHHANNCWETSVCTRAIASDTCYDCNKGDTSCNALGSFSVDC</sequence>
<feature type="chain" id="PRO_5015002268" evidence="1">
    <location>
        <begin position="17"/>
        <end position="105"/>
    </location>
</feature>
<evidence type="ECO:0000313" key="3">
    <source>
        <dbReference type="Proteomes" id="UP000235728"/>
    </source>
</evidence>
<dbReference type="EMBL" id="MRVG01000008">
    <property type="protein sequence ID" value="PMB66616.1"/>
    <property type="molecule type" value="Genomic_DNA"/>
</dbReference>
<keyword evidence="1" id="KW-0732">Signal</keyword>
<reference evidence="2 3" key="1">
    <citation type="journal article" date="2016" name="Appl. Microbiol. Biotechnol.">
        <title>Characterization of T-DNA insertion mutants with decreased virulence in the entomopathogenic fungus Beauveria bassiana JEF-007.</title>
        <authorList>
            <person name="Kim S."/>
            <person name="Lee S.J."/>
            <person name="Nai Y.S."/>
            <person name="Yu J.S."/>
            <person name="Lee M.R."/>
            <person name="Yang Y.T."/>
            <person name="Kim J.S."/>
        </authorList>
    </citation>
    <scope>NUCLEOTIDE SEQUENCE [LARGE SCALE GENOMIC DNA]</scope>
    <source>
        <strain evidence="2 3">JEF-007</strain>
    </source>
</reference>
<dbReference type="AlphaFoldDB" id="A0A2N6NHC2"/>
<comment type="caution">
    <text evidence="2">The sequence shown here is derived from an EMBL/GenBank/DDBJ whole genome shotgun (WGS) entry which is preliminary data.</text>
</comment>
<protein>
    <submittedName>
        <fullName evidence="2">Uncharacterized protein</fullName>
    </submittedName>
</protein>
<proteinExistence type="predicted"/>
<gene>
    <name evidence="2" type="ORF">BM221_007609</name>
</gene>
<evidence type="ECO:0000256" key="1">
    <source>
        <dbReference type="SAM" id="SignalP"/>
    </source>
</evidence>
<name>A0A2N6NHC2_BEABA</name>
<feature type="signal peptide" evidence="1">
    <location>
        <begin position="1"/>
        <end position="16"/>
    </location>
</feature>